<evidence type="ECO:0000313" key="10">
    <source>
        <dbReference type="Proteomes" id="UP001600165"/>
    </source>
</evidence>
<dbReference type="PANTHER" id="PTHR11910">
    <property type="entry name" value="ATP SYNTHASE DELTA CHAIN"/>
    <property type="match status" value="1"/>
</dbReference>
<keyword evidence="8" id="KW-0793">Thylakoid</keyword>
<organism evidence="9 10">
    <name type="scientific">Almyronema epifaneia S1</name>
    <dbReference type="NCBI Taxonomy" id="2991925"/>
    <lineage>
        <taxon>Bacteria</taxon>
        <taxon>Bacillati</taxon>
        <taxon>Cyanobacteriota</taxon>
        <taxon>Cyanophyceae</taxon>
        <taxon>Nodosilineales</taxon>
        <taxon>Nodosilineaceae</taxon>
        <taxon>Almyronema</taxon>
        <taxon>Almyronema epifaneia</taxon>
    </lineage>
</organism>
<gene>
    <name evidence="8 9" type="primary">atpH</name>
    <name evidence="8" type="synonym">atpD</name>
    <name evidence="9" type="ORF">ACFVKH_04510</name>
</gene>
<keyword evidence="3 8" id="KW-0375">Hydrogen ion transport</keyword>
<dbReference type="InterPro" id="IPR020781">
    <property type="entry name" value="ATPase_OSCP/d_CS"/>
</dbReference>
<comment type="subcellular location">
    <subcellularLocation>
        <location evidence="8">Cellular thylakoid membrane</location>
        <topology evidence="8">Peripheral membrane protein</topology>
    </subcellularLocation>
    <subcellularLocation>
        <location evidence="1">Membrane</location>
    </subcellularLocation>
</comment>
<dbReference type="Proteomes" id="UP001600165">
    <property type="component" value="Unassembled WGS sequence"/>
</dbReference>
<accession>A0ABW6IBJ1</accession>
<dbReference type="SUPFAM" id="SSF47928">
    <property type="entry name" value="N-terminal domain of the delta subunit of the F1F0-ATP synthase"/>
    <property type="match status" value="1"/>
</dbReference>
<dbReference type="HAMAP" id="MF_01416">
    <property type="entry name" value="ATP_synth_delta_bact"/>
    <property type="match status" value="1"/>
</dbReference>
<comment type="function">
    <text evidence="8">This protein is part of the stalk that links CF(0) to CF(1). It either transmits conformational changes from CF(0) to CF(1) or is implicated in proton conduction.</text>
</comment>
<evidence type="ECO:0000256" key="1">
    <source>
        <dbReference type="ARBA" id="ARBA00004370"/>
    </source>
</evidence>
<dbReference type="EMBL" id="JBHZOL010000025">
    <property type="protein sequence ID" value="MFE4105529.1"/>
    <property type="molecule type" value="Genomic_DNA"/>
</dbReference>
<name>A0ABW6IBJ1_9CYAN</name>
<dbReference type="InterPro" id="IPR026015">
    <property type="entry name" value="ATP_synth_OSCP/delta_N_sf"/>
</dbReference>
<dbReference type="NCBIfam" id="TIGR01145">
    <property type="entry name" value="ATP_synt_delta"/>
    <property type="match status" value="1"/>
</dbReference>
<evidence type="ECO:0000256" key="4">
    <source>
        <dbReference type="ARBA" id="ARBA00023065"/>
    </source>
</evidence>
<evidence type="ECO:0000256" key="5">
    <source>
        <dbReference type="ARBA" id="ARBA00023136"/>
    </source>
</evidence>
<evidence type="ECO:0000256" key="2">
    <source>
        <dbReference type="ARBA" id="ARBA00022448"/>
    </source>
</evidence>
<keyword evidence="5 8" id="KW-0472">Membrane</keyword>
<comment type="caution">
    <text evidence="9">The sequence shown here is derived from an EMBL/GenBank/DDBJ whole genome shotgun (WGS) entry which is preliminary data.</text>
</comment>
<dbReference type="RefSeq" id="WP_377962254.1">
    <property type="nucleotide sequence ID" value="NZ_JBHZOL010000025.1"/>
</dbReference>
<dbReference type="PRINTS" id="PR00125">
    <property type="entry name" value="ATPASEDELTA"/>
</dbReference>
<reference evidence="9 10" key="1">
    <citation type="submission" date="2024-10" db="EMBL/GenBank/DDBJ databases">
        <authorList>
            <person name="Ratan Roy A."/>
            <person name="Morales Sandoval P.H."/>
            <person name="De Los Santos Villalobos S."/>
            <person name="Chakraborty S."/>
            <person name="Mukherjee J."/>
        </authorList>
    </citation>
    <scope>NUCLEOTIDE SEQUENCE [LARGE SCALE GENOMIC DNA]</scope>
    <source>
        <strain evidence="9 10">S1</strain>
    </source>
</reference>
<sequence>MSGSLVNLEIIDPYAQGLMSLAKDQGLTDRFGEDATNFLSLLDESEELKQFLASPLVGADAKKAVLRQVVSDSFHPYMLNFLMLLVDRGRISLLTGVLQQYQSLLRDLNQTVLAEVTAAIELTEEQKESVRQKVLSMTNARGVDLETKIDPDLLGGVIIKVGSQVVDASLRSQLRRIGLQLSSSAA</sequence>
<evidence type="ECO:0000256" key="7">
    <source>
        <dbReference type="ARBA" id="ARBA00023310"/>
    </source>
</evidence>
<dbReference type="Pfam" id="PF00213">
    <property type="entry name" value="OSCP"/>
    <property type="match status" value="1"/>
</dbReference>
<proteinExistence type="inferred from homology"/>
<protein>
    <recommendedName>
        <fullName evidence="8">ATP synthase subunit delta</fullName>
    </recommendedName>
    <alternativeName>
        <fullName evidence="8">ATP synthase F(1) sector subunit delta</fullName>
    </alternativeName>
    <alternativeName>
        <fullName evidence="8">F-type ATPase subunit delta</fullName>
        <shortName evidence="8">F-ATPase subunit delta</shortName>
    </alternativeName>
</protein>
<evidence type="ECO:0000256" key="6">
    <source>
        <dbReference type="ARBA" id="ARBA00023196"/>
    </source>
</evidence>
<comment type="function">
    <text evidence="8">F(1)F(0) ATP synthase produces ATP from ADP in the presence of a proton or sodium gradient. F-type ATPases consist of two structural domains, F(1) containing the extramembraneous catalytic core and F(0) containing the membrane proton channel, linked together by a central stalk and a peripheral stalk. During catalysis, ATP synthesis in the catalytic domain of F(1) is coupled via a rotary mechanism of the central stalk subunits to proton translocation.</text>
</comment>
<keyword evidence="4 8" id="KW-0406">Ion transport</keyword>
<keyword evidence="2 8" id="KW-0813">Transport</keyword>
<dbReference type="Gene3D" id="1.10.520.20">
    <property type="entry name" value="N-terminal domain of the delta subunit of the F1F0-ATP synthase"/>
    <property type="match status" value="1"/>
</dbReference>
<dbReference type="InterPro" id="IPR000711">
    <property type="entry name" value="ATPase_OSCP/dsu"/>
</dbReference>
<dbReference type="PROSITE" id="PS00389">
    <property type="entry name" value="ATPASE_DELTA"/>
    <property type="match status" value="1"/>
</dbReference>
<evidence type="ECO:0000313" key="9">
    <source>
        <dbReference type="EMBL" id="MFE4105529.1"/>
    </source>
</evidence>
<evidence type="ECO:0000256" key="3">
    <source>
        <dbReference type="ARBA" id="ARBA00022781"/>
    </source>
</evidence>
<evidence type="ECO:0000256" key="8">
    <source>
        <dbReference type="HAMAP-Rule" id="MF_01416"/>
    </source>
</evidence>
<keyword evidence="10" id="KW-1185">Reference proteome</keyword>
<comment type="similarity">
    <text evidence="8">Belongs to the ATPase delta chain family.</text>
</comment>
<keyword evidence="7 8" id="KW-0066">ATP synthesis</keyword>
<keyword evidence="6 8" id="KW-0139">CF(1)</keyword>